<accession>A0A3R7PFF7</accession>
<dbReference type="PROSITE" id="PS50240">
    <property type="entry name" value="TRYPSIN_DOM"/>
    <property type="match status" value="1"/>
</dbReference>
<evidence type="ECO:0000256" key="8">
    <source>
        <dbReference type="ARBA" id="ARBA00023180"/>
    </source>
</evidence>
<dbReference type="InterPro" id="IPR009003">
    <property type="entry name" value="Peptidase_S1_PA"/>
</dbReference>
<dbReference type="InterPro" id="IPR043504">
    <property type="entry name" value="Peptidase_S1_PA_chymotrypsin"/>
</dbReference>
<evidence type="ECO:0000313" key="12">
    <source>
        <dbReference type="EMBL" id="ROT85346.1"/>
    </source>
</evidence>
<keyword evidence="8" id="KW-0325">Glycoprotein</keyword>
<dbReference type="PANTHER" id="PTHR24264:SF65">
    <property type="entry name" value="SRCR DOMAIN-CONTAINING PROTEIN"/>
    <property type="match status" value="1"/>
</dbReference>
<comment type="subcellular location">
    <subcellularLocation>
        <location evidence="1">Secreted</location>
    </subcellularLocation>
</comment>
<dbReference type="CDD" id="cd00190">
    <property type="entry name" value="Tryp_SPc"/>
    <property type="match status" value="1"/>
</dbReference>
<dbReference type="InterPro" id="IPR001314">
    <property type="entry name" value="Peptidase_S1A"/>
</dbReference>
<reference evidence="12 13" key="2">
    <citation type="submission" date="2019-01" db="EMBL/GenBank/DDBJ databases">
        <title>The decoding of complex shrimp genome reveals the adaptation for benthos swimmer, frequently molting mechanism and breeding impact on genome.</title>
        <authorList>
            <person name="Sun Y."/>
            <person name="Gao Y."/>
            <person name="Yu Y."/>
        </authorList>
    </citation>
    <scope>NUCLEOTIDE SEQUENCE [LARGE SCALE GENOMIC DNA]</scope>
    <source>
        <tissue evidence="12">Muscle</tissue>
    </source>
</reference>
<evidence type="ECO:0000259" key="11">
    <source>
        <dbReference type="PROSITE" id="PS50240"/>
    </source>
</evidence>
<protein>
    <submittedName>
        <fullName evidence="12">Trypsin-like serine protease</fullName>
    </submittedName>
</protein>
<dbReference type="SUPFAM" id="SSF50494">
    <property type="entry name" value="Trypsin-like serine proteases"/>
    <property type="match status" value="1"/>
</dbReference>
<keyword evidence="6 9" id="KW-0720">Serine protease</keyword>
<gene>
    <name evidence="12" type="ORF">C7M84_016036</name>
</gene>
<evidence type="ECO:0000256" key="7">
    <source>
        <dbReference type="ARBA" id="ARBA00023157"/>
    </source>
</evidence>
<dbReference type="InterPro" id="IPR033116">
    <property type="entry name" value="TRYPSIN_SER"/>
</dbReference>
<organism evidence="12 13">
    <name type="scientific">Penaeus vannamei</name>
    <name type="common">Whiteleg shrimp</name>
    <name type="synonym">Litopenaeus vannamei</name>
    <dbReference type="NCBI Taxonomy" id="6689"/>
    <lineage>
        <taxon>Eukaryota</taxon>
        <taxon>Metazoa</taxon>
        <taxon>Ecdysozoa</taxon>
        <taxon>Arthropoda</taxon>
        <taxon>Crustacea</taxon>
        <taxon>Multicrustacea</taxon>
        <taxon>Malacostraca</taxon>
        <taxon>Eumalacostraca</taxon>
        <taxon>Eucarida</taxon>
        <taxon>Decapoda</taxon>
        <taxon>Dendrobranchiata</taxon>
        <taxon>Penaeoidea</taxon>
        <taxon>Penaeidae</taxon>
        <taxon>Penaeus</taxon>
    </lineage>
</organism>
<keyword evidence="13" id="KW-1185">Reference proteome</keyword>
<evidence type="ECO:0000256" key="3">
    <source>
        <dbReference type="ARBA" id="ARBA00022670"/>
    </source>
</evidence>
<evidence type="ECO:0000256" key="4">
    <source>
        <dbReference type="ARBA" id="ARBA00022729"/>
    </source>
</evidence>
<feature type="region of interest" description="Disordered" evidence="10">
    <location>
        <begin position="234"/>
        <end position="273"/>
    </location>
</feature>
<keyword evidence="7" id="KW-1015">Disulfide bond</keyword>
<dbReference type="FunFam" id="2.40.10.10:FF:000054">
    <property type="entry name" value="Complement C1r subcomponent"/>
    <property type="match status" value="1"/>
</dbReference>
<keyword evidence="3 9" id="KW-0645">Protease</keyword>
<evidence type="ECO:0000256" key="6">
    <source>
        <dbReference type="ARBA" id="ARBA00022825"/>
    </source>
</evidence>
<name>A0A3R7PFF7_PENVA</name>
<dbReference type="SMART" id="SM00020">
    <property type="entry name" value="Tryp_SPc"/>
    <property type="match status" value="1"/>
</dbReference>
<dbReference type="PRINTS" id="PR00722">
    <property type="entry name" value="CHYMOTRYPSIN"/>
</dbReference>
<dbReference type="GO" id="GO:0006508">
    <property type="term" value="P:proteolysis"/>
    <property type="evidence" value="ECO:0007669"/>
    <property type="project" value="UniProtKB-KW"/>
</dbReference>
<dbReference type="InterPro" id="IPR001254">
    <property type="entry name" value="Trypsin_dom"/>
</dbReference>
<dbReference type="EMBL" id="QCYY01000301">
    <property type="protein sequence ID" value="ROT85346.1"/>
    <property type="molecule type" value="Genomic_DNA"/>
</dbReference>
<dbReference type="InterPro" id="IPR050127">
    <property type="entry name" value="Serine_Proteases_S1"/>
</dbReference>
<dbReference type="GO" id="GO:0004252">
    <property type="term" value="F:serine-type endopeptidase activity"/>
    <property type="evidence" value="ECO:0007669"/>
    <property type="project" value="InterPro"/>
</dbReference>
<feature type="compositionally biased region" description="Basic and acidic residues" evidence="10">
    <location>
        <begin position="246"/>
        <end position="264"/>
    </location>
</feature>
<keyword evidence="2" id="KW-0964">Secreted</keyword>
<evidence type="ECO:0000256" key="2">
    <source>
        <dbReference type="ARBA" id="ARBA00022525"/>
    </source>
</evidence>
<evidence type="ECO:0000256" key="5">
    <source>
        <dbReference type="ARBA" id="ARBA00022801"/>
    </source>
</evidence>
<dbReference type="PROSITE" id="PS00135">
    <property type="entry name" value="TRYPSIN_SER"/>
    <property type="match status" value="1"/>
</dbReference>
<proteinExistence type="predicted"/>
<evidence type="ECO:0000256" key="9">
    <source>
        <dbReference type="RuleBase" id="RU363034"/>
    </source>
</evidence>
<dbReference type="InterPro" id="IPR018114">
    <property type="entry name" value="TRYPSIN_HIS"/>
</dbReference>
<dbReference type="PROSITE" id="PS00134">
    <property type="entry name" value="TRYPSIN_HIS"/>
    <property type="match status" value="1"/>
</dbReference>
<evidence type="ECO:0000256" key="10">
    <source>
        <dbReference type="SAM" id="MobiDB-lite"/>
    </source>
</evidence>
<dbReference type="OrthoDB" id="546450at2759"/>
<dbReference type="FunFam" id="2.40.10.10:FF:000005">
    <property type="entry name" value="Serine protease 37"/>
    <property type="match status" value="1"/>
</dbReference>
<dbReference type="Pfam" id="PF00089">
    <property type="entry name" value="Trypsin"/>
    <property type="match status" value="1"/>
</dbReference>
<comment type="caution">
    <text evidence="12">The sequence shown here is derived from an EMBL/GenBank/DDBJ whole genome shotgun (WGS) entry which is preliminary data.</text>
</comment>
<keyword evidence="4" id="KW-0732">Signal</keyword>
<evidence type="ECO:0000313" key="13">
    <source>
        <dbReference type="Proteomes" id="UP000283509"/>
    </source>
</evidence>
<feature type="domain" description="Peptidase S1" evidence="11">
    <location>
        <begin position="21"/>
        <end position="273"/>
    </location>
</feature>
<dbReference type="GO" id="GO:0005615">
    <property type="term" value="C:extracellular space"/>
    <property type="evidence" value="ECO:0007669"/>
    <property type="project" value="TreeGrafter"/>
</dbReference>
<sequence length="273" mass="30009">MTGSFYSADASDSDDDGGFRISGGQPASKHSYPWIAILFNGRKPFCGGSLIDRTHILTAAHCVAHMSQFDISNLRVRLGAHNIMSRESTAQEFKVTRVVRHKDYNSMKLYNDVAMLTLERPAVYTAQVRPVCLDKSQRRYAAIRDGRQVQLGSMYEGGPQSPTLYQVRLRVWSNEDCARKYGRAAPGGIVDSYLCAGQDGKDSCQGDSGGPLVKYENGVWTQVGLVSWGIGCESRPSCRGSTVSEPHTDREAGSCPEKRTSGRERTRKSQIGS</sequence>
<dbReference type="PANTHER" id="PTHR24264">
    <property type="entry name" value="TRYPSIN-RELATED"/>
    <property type="match status" value="1"/>
</dbReference>
<evidence type="ECO:0000256" key="1">
    <source>
        <dbReference type="ARBA" id="ARBA00004613"/>
    </source>
</evidence>
<feature type="region of interest" description="Disordered" evidence="10">
    <location>
        <begin position="1"/>
        <end position="26"/>
    </location>
</feature>
<dbReference type="Gene3D" id="2.40.10.10">
    <property type="entry name" value="Trypsin-like serine proteases"/>
    <property type="match status" value="1"/>
</dbReference>
<dbReference type="AlphaFoldDB" id="A0A3R7PFF7"/>
<keyword evidence="5 9" id="KW-0378">Hydrolase</keyword>
<dbReference type="Proteomes" id="UP000283509">
    <property type="component" value="Unassembled WGS sequence"/>
</dbReference>
<reference evidence="12 13" key="1">
    <citation type="submission" date="2018-04" db="EMBL/GenBank/DDBJ databases">
        <authorList>
            <person name="Zhang X."/>
            <person name="Yuan J."/>
            <person name="Li F."/>
            <person name="Xiang J."/>
        </authorList>
    </citation>
    <scope>NUCLEOTIDE SEQUENCE [LARGE SCALE GENOMIC DNA]</scope>
    <source>
        <tissue evidence="12">Muscle</tissue>
    </source>
</reference>